<feature type="non-terminal residue" evidence="1">
    <location>
        <position position="1"/>
    </location>
</feature>
<evidence type="ECO:0000313" key="1">
    <source>
        <dbReference type="EMBL" id="CAG8669160.1"/>
    </source>
</evidence>
<accession>A0ACA9NQA8</accession>
<organism evidence="1 2">
    <name type="scientific">Acaulospora colombiana</name>
    <dbReference type="NCBI Taxonomy" id="27376"/>
    <lineage>
        <taxon>Eukaryota</taxon>
        <taxon>Fungi</taxon>
        <taxon>Fungi incertae sedis</taxon>
        <taxon>Mucoromycota</taxon>
        <taxon>Glomeromycotina</taxon>
        <taxon>Glomeromycetes</taxon>
        <taxon>Diversisporales</taxon>
        <taxon>Acaulosporaceae</taxon>
        <taxon>Acaulospora</taxon>
    </lineage>
</organism>
<proteinExistence type="predicted"/>
<gene>
    <name evidence="1" type="ORF">ACOLOM_LOCUS8882</name>
</gene>
<keyword evidence="2" id="KW-1185">Reference proteome</keyword>
<comment type="caution">
    <text evidence="1">The sequence shown here is derived from an EMBL/GenBank/DDBJ whole genome shotgun (WGS) entry which is preliminary data.</text>
</comment>
<protein>
    <submittedName>
        <fullName evidence="1">4085_t:CDS:1</fullName>
    </submittedName>
</protein>
<name>A0ACA9NQA8_9GLOM</name>
<sequence length="712" mass="77342">CAADDSVAVEVYGGGSCTPDNSVAVEVYGGGSYTKQPSWWICTAGWPMVKSCRRKVAPPMILWQWKCTAGGHRTTNDSAVEIFYGGGVIRVPQTTIVVDMYGEVAYALYGGGDVRQTTIMVGMYGGVKRLPEQNWAADNSVAVEVYSGEVVRHTADSDRGLTLMVLDLYSKSTVNEVISFLVGTHLTDLSPKPGARVRLGERELAFGRNLPCDLYDQSYSCLISMRRTHKKENLAINRRLPPFGSMGDITHLPHISTMSSDDLDGRVLIPLLVPSEEPETISEWAANLLSCVEDEGNYPEDDEDILDAATPFTLFSIFQESASSYALVVQDDSAIDAAVVSMWGMLETMEKDAWAELLDDLRIHFQEVCAFSHALATCNDKRRSAALLNQKTISIDNFKSKLFDKLEHCKIPKRGKKLGQGTRKRKLVSSFSKIASPCLRCSIGSDSSKETANKLGSSFCQDFDTICIASDPESDEEMEIIPLEPKSTTSRTNHFNSVFESESPGSSHVDKSYESQRSTYDLPSSNTNGDITSKAHSAEARSTGHNITTSTTIPPPPWSEIGASKPSLPEVQTVSTDLAMSVTNPPSSWGETGASKATSSDTRAVGTDPATSAINPTSCWGLPFANPNSFSVSNGNMRPALEWMQAPILNSTISPVSSFGTNAFFPSNLTNPQPPSNFLLNTPQGRAFAQFLGMPQTFPDPSFYPSQIGMST</sequence>
<reference evidence="1" key="1">
    <citation type="submission" date="2021-06" db="EMBL/GenBank/DDBJ databases">
        <authorList>
            <person name="Kallberg Y."/>
            <person name="Tangrot J."/>
            <person name="Rosling A."/>
        </authorList>
    </citation>
    <scope>NUCLEOTIDE SEQUENCE</scope>
    <source>
        <strain evidence="1">CL356</strain>
    </source>
</reference>
<dbReference type="Proteomes" id="UP000789525">
    <property type="component" value="Unassembled WGS sequence"/>
</dbReference>
<evidence type="ECO:0000313" key="2">
    <source>
        <dbReference type="Proteomes" id="UP000789525"/>
    </source>
</evidence>
<dbReference type="EMBL" id="CAJVPT010024178">
    <property type="protein sequence ID" value="CAG8669160.1"/>
    <property type="molecule type" value="Genomic_DNA"/>
</dbReference>